<keyword evidence="1" id="KW-1133">Transmembrane helix</keyword>
<evidence type="ECO:0000256" key="1">
    <source>
        <dbReference type="SAM" id="Phobius"/>
    </source>
</evidence>
<keyword evidence="1" id="KW-0472">Membrane</keyword>
<dbReference type="InterPro" id="IPR013491">
    <property type="entry name" value="Tape_meas_N"/>
</dbReference>
<dbReference type="NCBIfam" id="TIGR02675">
    <property type="entry name" value="tape_meas_nterm"/>
    <property type="match status" value="1"/>
</dbReference>
<feature type="transmembrane region" description="Helical" evidence="1">
    <location>
        <begin position="356"/>
        <end position="377"/>
    </location>
</feature>
<feature type="transmembrane region" description="Helical" evidence="1">
    <location>
        <begin position="476"/>
        <end position="506"/>
    </location>
</feature>
<evidence type="ECO:0000313" key="3">
    <source>
        <dbReference type="EMBL" id="OYS66640.1"/>
    </source>
</evidence>
<dbReference type="EMBL" id="NGPL01000084">
    <property type="protein sequence ID" value="OYS66640.1"/>
    <property type="molecule type" value="Genomic_DNA"/>
</dbReference>
<proteinExistence type="predicted"/>
<dbReference type="PANTHER" id="PTHR37813">
    <property type="entry name" value="FELS-2 PROPHAGE PROTEIN"/>
    <property type="match status" value="1"/>
</dbReference>
<feature type="transmembrane region" description="Helical" evidence="1">
    <location>
        <begin position="322"/>
        <end position="344"/>
    </location>
</feature>
<sequence>MAEQFSVEAIISAVDKGFSSTMNEALSNVYKLGQASSSTQGTVGNAGSSMVNTFKGVAGAMALVQVAGKAFDMVKDSVGSAVQRIDTLNNSTRTFSNMGFSAKETSAAMKGLQGSIKGLPTSLDGAVRGVQLIASATGDLGKSQKVWSAINDSVIGFGGSAAMAENATLQLSQALANGKIDAETWNSMMDSQMGPTLKAIAKEMGLTMGQLKEGLSSGEISVDQFQDALINLDKNGGGGLKSLHKIALDSTSGISTSMENMKTAIIRGTGEMIKGFDQFVTDMTGSGIAEHISNFGTMAENALKGVSNVLSEIGKNDFLKSLVVGLTAGAVAFTTIASTIVVVTKAWEAFQKVLAISTKLNVATAIIAIAAALIYFFTQTETGRALWQSFVTFLQTAWNSLKETATTVWQWITQTFQQPIAIIQAAWSTIVEFFSNLWTGIKTTATGVWASFIEGMSPIIEAIKNLWTPLQEFFSLLWQGIVQIAMLAWQGFIAVITPIVAAVMAVWQVLSPFFSALWNDIVTIFSSVWSTITTVVQSAWTIITTVISTAINVIANIIRAVLAAIQGDWSGAWNALKSIAASVGNAIKTVVQALMNAVKAVFQNGWNTAKTIFSNGIKACVDVVKNFSRTMVSIGRDFVMGFVNGVKGAIGNAISAVENMASSAVNAAKKFLKIHSPSRVMRELGGYTAEGFALGITNGLSDVISAAQTMANSAIVMPSVDTAGLQNSLNNLGTLQGGSYSGTLTMQDTSLQMQNNALLQQIANKSGDVYLDGNKWVGYTAGAYDDRLGQNISMKGRWS</sequence>
<dbReference type="Pfam" id="PF20155">
    <property type="entry name" value="TMP_3"/>
    <property type="match status" value="1"/>
</dbReference>
<accession>A0A256SIP6</accession>
<dbReference type="RefSeq" id="WP_094537457.1">
    <property type="nucleotide sequence ID" value="NZ_NGPL01000084.1"/>
</dbReference>
<evidence type="ECO:0000259" key="2">
    <source>
        <dbReference type="Pfam" id="PF20155"/>
    </source>
</evidence>
<organism evidence="3 4">
    <name type="scientific">Limosilactobacillus reuteri</name>
    <name type="common">Lactobacillus reuteri</name>
    <dbReference type="NCBI Taxonomy" id="1598"/>
    <lineage>
        <taxon>Bacteria</taxon>
        <taxon>Bacillati</taxon>
        <taxon>Bacillota</taxon>
        <taxon>Bacilli</taxon>
        <taxon>Lactobacillales</taxon>
        <taxon>Lactobacillaceae</taxon>
        <taxon>Limosilactobacillus</taxon>
    </lineage>
</organism>
<dbReference type="PANTHER" id="PTHR37813:SF1">
    <property type="entry name" value="FELS-2 PROPHAGE PROTEIN"/>
    <property type="match status" value="1"/>
</dbReference>
<protein>
    <recommendedName>
        <fullName evidence="2">Tape measure protein N-terminal domain-containing protein</fullName>
    </recommendedName>
</protein>
<reference evidence="4" key="1">
    <citation type="submission" date="2017-05" db="EMBL/GenBank/DDBJ databases">
        <authorList>
            <person name="Lin X.B."/>
            <person name="Stothard P."/>
            <person name="Tasseva G."/>
            <person name="Walter J."/>
        </authorList>
    </citation>
    <scope>NUCLEOTIDE SEQUENCE [LARGE SCALE GENOMIC DNA]</scope>
    <source>
        <strain evidence="4">114h</strain>
    </source>
</reference>
<gene>
    <name evidence="3" type="ORF">CBF96_10100</name>
</gene>
<keyword evidence="1" id="KW-0812">Transmembrane</keyword>
<dbReference type="Gene3D" id="1.20.120.20">
    <property type="entry name" value="Apolipoprotein"/>
    <property type="match status" value="2"/>
</dbReference>
<feature type="transmembrane region" description="Helical" evidence="1">
    <location>
        <begin position="538"/>
        <end position="558"/>
    </location>
</feature>
<dbReference type="SUPFAM" id="SSF48371">
    <property type="entry name" value="ARM repeat"/>
    <property type="match status" value="1"/>
</dbReference>
<comment type="caution">
    <text evidence="3">The sequence shown here is derived from an EMBL/GenBank/DDBJ whole genome shotgun (WGS) entry which is preliminary data.</text>
</comment>
<dbReference type="Proteomes" id="UP000215747">
    <property type="component" value="Unassembled WGS sequence"/>
</dbReference>
<feature type="domain" description="Tape measure protein N-terminal" evidence="2">
    <location>
        <begin position="80"/>
        <end position="273"/>
    </location>
</feature>
<dbReference type="AlphaFoldDB" id="A0A256SIP6"/>
<evidence type="ECO:0000313" key="4">
    <source>
        <dbReference type="Proteomes" id="UP000215747"/>
    </source>
</evidence>
<dbReference type="InterPro" id="IPR016024">
    <property type="entry name" value="ARM-type_fold"/>
</dbReference>
<name>A0A256SIP6_LIMRT</name>
<reference evidence="3 4" key="2">
    <citation type="submission" date="2017-09" db="EMBL/GenBank/DDBJ databases">
        <title>Tripartite evolution among Lactobacillus johnsonii, Lactobacillus taiwanensis, Lactobacillus reuteri and their rodent host.</title>
        <authorList>
            <person name="Wang T."/>
            <person name="Knowles S."/>
            <person name="Cheng C."/>
        </authorList>
    </citation>
    <scope>NUCLEOTIDE SEQUENCE [LARGE SCALE GENOMIC DNA]</scope>
    <source>
        <strain evidence="3 4">114h</strain>
    </source>
</reference>